<evidence type="ECO:0000313" key="3">
    <source>
        <dbReference type="Proteomes" id="UP000019804"/>
    </source>
</evidence>
<sequence>MMGTKQSGIRLAFRWFAFLCFFCSIFVYFIFQIRFLVGLPFPGGLLNLMLGEYQKQCAPLKKQAGRRAEFPLSLFGQR</sequence>
<dbReference type="EMBL" id="KK088425">
    <property type="protein sequence ID" value="EYE94656.1"/>
    <property type="molecule type" value="Genomic_DNA"/>
</dbReference>
<reference evidence="3" key="1">
    <citation type="journal article" date="2014" name="Nat. Commun.">
        <title>Genomic adaptations of the halophilic Dead Sea filamentous fungus Eurotium rubrum.</title>
        <authorList>
            <person name="Kis-Papo T."/>
            <person name="Weig A.R."/>
            <person name="Riley R."/>
            <person name="Persoh D."/>
            <person name="Salamov A."/>
            <person name="Sun H."/>
            <person name="Lipzen A."/>
            <person name="Wasser S.P."/>
            <person name="Rambold G."/>
            <person name="Grigoriev I.V."/>
            <person name="Nevo E."/>
        </authorList>
    </citation>
    <scope>NUCLEOTIDE SEQUENCE [LARGE SCALE GENOMIC DNA]</scope>
    <source>
        <strain evidence="3">CBS 135680</strain>
    </source>
</reference>
<proteinExistence type="predicted"/>
<gene>
    <name evidence="2" type="ORF">EURHEDRAFT_81574</name>
</gene>
<dbReference type="HOGENOM" id="CLU_2621609_0_0_1"/>
<organism evidence="2 3">
    <name type="scientific">Aspergillus ruber (strain CBS 135680)</name>
    <dbReference type="NCBI Taxonomy" id="1388766"/>
    <lineage>
        <taxon>Eukaryota</taxon>
        <taxon>Fungi</taxon>
        <taxon>Dikarya</taxon>
        <taxon>Ascomycota</taxon>
        <taxon>Pezizomycotina</taxon>
        <taxon>Eurotiomycetes</taxon>
        <taxon>Eurotiomycetidae</taxon>
        <taxon>Eurotiales</taxon>
        <taxon>Aspergillaceae</taxon>
        <taxon>Aspergillus</taxon>
        <taxon>Aspergillus subgen. Aspergillus</taxon>
    </lineage>
</organism>
<evidence type="ECO:0000256" key="1">
    <source>
        <dbReference type="SAM" id="Phobius"/>
    </source>
</evidence>
<dbReference type="AlphaFoldDB" id="A0A017SCZ7"/>
<name>A0A017SCZ7_ASPRC</name>
<accession>A0A017SCZ7</accession>
<keyword evidence="1" id="KW-0812">Transmembrane</keyword>
<keyword evidence="1" id="KW-1133">Transmembrane helix</keyword>
<dbReference type="OrthoDB" id="417252at2759"/>
<keyword evidence="3" id="KW-1185">Reference proteome</keyword>
<keyword evidence="1" id="KW-0472">Membrane</keyword>
<dbReference type="Proteomes" id="UP000019804">
    <property type="component" value="Unassembled WGS sequence"/>
</dbReference>
<protein>
    <submittedName>
        <fullName evidence="2">Uncharacterized protein</fullName>
    </submittedName>
</protein>
<dbReference type="RefSeq" id="XP_040638344.1">
    <property type="nucleotide sequence ID" value="XM_040787663.1"/>
</dbReference>
<dbReference type="GeneID" id="63702787"/>
<evidence type="ECO:0000313" key="2">
    <source>
        <dbReference type="EMBL" id="EYE94656.1"/>
    </source>
</evidence>
<feature type="transmembrane region" description="Helical" evidence="1">
    <location>
        <begin position="12"/>
        <end position="31"/>
    </location>
</feature>